<keyword evidence="6 10" id="KW-0573">Peptidoglycan synthesis</keyword>
<keyword evidence="7 10" id="KW-0326">Glycosidase</keyword>
<evidence type="ECO:0000256" key="10">
    <source>
        <dbReference type="HAMAP-Rule" id="MF_00364"/>
    </source>
</evidence>
<dbReference type="GO" id="GO:0009254">
    <property type="term" value="P:peptidoglycan turnover"/>
    <property type="evidence" value="ECO:0007669"/>
    <property type="project" value="UniProtKB-UniRule"/>
</dbReference>
<dbReference type="GO" id="GO:0008360">
    <property type="term" value="P:regulation of cell shape"/>
    <property type="evidence" value="ECO:0007669"/>
    <property type="project" value="UniProtKB-KW"/>
</dbReference>
<evidence type="ECO:0000313" key="13">
    <source>
        <dbReference type="EMBL" id="TDP84669.1"/>
    </source>
</evidence>
<comment type="caution">
    <text evidence="13">The sequence shown here is derived from an EMBL/GenBank/DDBJ whole genome shotgun (WGS) entry which is preliminary data.</text>
</comment>
<dbReference type="GO" id="GO:0005737">
    <property type="term" value="C:cytoplasm"/>
    <property type="evidence" value="ECO:0007669"/>
    <property type="project" value="UniProtKB-SubCell"/>
</dbReference>
<dbReference type="GO" id="GO:0071555">
    <property type="term" value="P:cell wall organization"/>
    <property type="evidence" value="ECO:0007669"/>
    <property type="project" value="UniProtKB-KW"/>
</dbReference>
<protein>
    <recommendedName>
        <fullName evidence="10">Beta-hexosaminidase</fullName>
        <ecNumber evidence="10">3.2.1.52</ecNumber>
    </recommendedName>
    <alternativeName>
        <fullName evidence="10">Beta-N-acetylhexosaminidase</fullName>
    </alternativeName>
    <alternativeName>
        <fullName evidence="10">N-acetyl-beta-glucosaminidase</fullName>
    </alternativeName>
</protein>
<evidence type="ECO:0000256" key="3">
    <source>
        <dbReference type="ARBA" id="ARBA00022618"/>
    </source>
</evidence>
<keyword evidence="9 10" id="KW-0961">Cell wall biogenesis/degradation</keyword>
<dbReference type="NCBIfam" id="NF003740">
    <property type="entry name" value="PRK05337.1"/>
    <property type="match status" value="1"/>
</dbReference>
<dbReference type="AlphaFoldDB" id="A0A4R6REJ4"/>
<dbReference type="Gene3D" id="3.20.20.300">
    <property type="entry name" value="Glycoside hydrolase, family 3, N-terminal domain"/>
    <property type="match status" value="1"/>
</dbReference>
<feature type="region of interest" description="Disordered" evidence="11">
    <location>
        <begin position="1"/>
        <end position="43"/>
    </location>
</feature>
<comment type="catalytic activity">
    <reaction evidence="1 10">
        <text>Hydrolysis of terminal non-reducing N-acetyl-D-hexosamine residues in N-acetyl-beta-D-hexosaminides.</text>
        <dbReference type="EC" id="3.2.1.52"/>
    </reaction>
</comment>
<dbReference type="InterPro" id="IPR050226">
    <property type="entry name" value="NagZ_Beta-hexosaminidase"/>
</dbReference>
<feature type="site" description="Important for catalytic activity" evidence="10">
    <location>
        <position position="234"/>
    </location>
</feature>
<dbReference type="GO" id="GO:0004563">
    <property type="term" value="F:beta-N-acetylhexosaminidase activity"/>
    <property type="evidence" value="ECO:0007669"/>
    <property type="project" value="UniProtKB-UniRule"/>
</dbReference>
<dbReference type="InterPro" id="IPR001764">
    <property type="entry name" value="Glyco_hydro_3_N"/>
</dbReference>
<feature type="compositionally biased region" description="Polar residues" evidence="11">
    <location>
        <begin position="20"/>
        <end position="37"/>
    </location>
</feature>
<dbReference type="EMBL" id="SNXW01000003">
    <property type="protein sequence ID" value="TDP84669.1"/>
    <property type="molecule type" value="Genomic_DNA"/>
</dbReference>
<feature type="binding site" evidence="10">
    <location>
        <begin position="223"/>
        <end position="224"/>
    </location>
    <ligand>
        <name>substrate</name>
    </ligand>
</feature>
<comment type="similarity">
    <text evidence="10">Belongs to the glycosyl hydrolase 3 family. NagZ subfamily.</text>
</comment>
<gene>
    <name evidence="10" type="primary">nagZ</name>
    <name evidence="13" type="ORF">EV672_103240</name>
</gene>
<evidence type="ECO:0000256" key="8">
    <source>
        <dbReference type="ARBA" id="ARBA00023306"/>
    </source>
</evidence>
<reference evidence="13 14" key="1">
    <citation type="submission" date="2019-03" db="EMBL/GenBank/DDBJ databases">
        <title>Genomic Encyclopedia of Type Strains, Phase IV (KMG-IV): sequencing the most valuable type-strain genomes for metagenomic binning, comparative biology and taxonomic classification.</title>
        <authorList>
            <person name="Goeker M."/>
        </authorList>
    </citation>
    <scope>NUCLEOTIDE SEQUENCE [LARGE SCALE GENOMIC DNA]</scope>
    <source>
        <strain evidence="13 14">DSM 11901</strain>
    </source>
</reference>
<dbReference type="GO" id="GO:0005975">
    <property type="term" value="P:carbohydrate metabolic process"/>
    <property type="evidence" value="ECO:0007669"/>
    <property type="project" value="InterPro"/>
</dbReference>
<proteinExistence type="inferred from homology"/>
<evidence type="ECO:0000259" key="12">
    <source>
        <dbReference type="Pfam" id="PF00933"/>
    </source>
</evidence>
<keyword evidence="3 10" id="KW-0132">Cell division</keyword>
<comment type="pathway">
    <text evidence="10">Cell wall biogenesis; peptidoglycan recycling.</text>
</comment>
<dbReference type="Pfam" id="PF00933">
    <property type="entry name" value="Glyco_hydro_3"/>
    <property type="match status" value="1"/>
</dbReference>
<feature type="binding site" evidence="10">
    <location>
        <position position="193"/>
    </location>
    <ligand>
        <name>substrate</name>
    </ligand>
</feature>
<dbReference type="EC" id="3.2.1.52" evidence="10"/>
<comment type="function">
    <text evidence="10">Plays a role in peptidoglycan recycling by cleaving the terminal beta-1,4-linked N-acetylglucosamine (GlcNAc) from peptide-linked peptidoglycan fragments, giving rise to free GlcNAc, anhydro-N-acetylmuramic acid and anhydro-N-acetylmuramic acid-linked peptides.</text>
</comment>
<dbReference type="HAMAP" id="MF_00364">
    <property type="entry name" value="NagZ"/>
    <property type="match status" value="1"/>
</dbReference>
<keyword evidence="4 10" id="KW-0378">Hydrolase</keyword>
<dbReference type="Proteomes" id="UP000294593">
    <property type="component" value="Unassembled WGS sequence"/>
</dbReference>
<dbReference type="UniPathway" id="UPA00544"/>
<feature type="active site" description="Nucleophile" evidence="10">
    <location>
        <position position="306"/>
    </location>
</feature>
<sequence>MSKPTLRDRLCLPLPANPETPASPNLNPSAAMSSKRTASPIGHAADPIQHAPVVLDIAGLTLSDDDRRRLAHPLTGGLILFARNWQDRAQVTTLCTEIKAIRPDVLICVDHEGGRVQRFKTDGFTHVPPMRRLGEMWLKDGKGGEGTGAMAATDAATACGYVLASELRACGVDLTFTPVLDLDWGESGVIGDRAFHSDARVATVLAKSVMHGLLLAGMANCGKHFPGHGFVKADSHVDIPVDKRSLKAILADDAKPYEWLSTSLTSVMPAHVIYPKVDAAPAGFSSRWLQDILRGQLGFTGAIFSDDLSMEGASVAGSHTQGAVAALNAGCDMVLLCNQSLGDGAAVDALLDGLQQALQRGEWQASPDSEARRLDLLPQTAPLTWDELMHQPQYQQALSRLPA</sequence>
<feature type="binding site" evidence="10">
    <location>
        <position position="118"/>
    </location>
    <ligand>
        <name>substrate</name>
    </ligand>
</feature>
<keyword evidence="5 10" id="KW-0133">Cell shape</keyword>
<feature type="domain" description="Glycoside hydrolase family 3 N-terminal" evidence="12">
    <location>
        <begin position="62"/>
        <end position="364"/>
    </location>
</feature>
<evidence type="ECO:0000313" key="14">
    <source>
        <dbReference type="Proteomes" id="UP000294593"/>
    </source>
</evidence>
<feature type="active site" description="Proton donor/acceptor" evidence="10">
    <location>
        <position position="236"/>
    </location>
</feature>
<accession>A0A4R6REJ4</accession>
<dbReference type="PANTHER" id="PTHR30480">
    <property type="entry name" value="BETA-HEXOSAMINIDASE-RELATED"/>
    <property type="match status" value="1"/>
</dbReference>
<feature type="compositionally biased region" description="Basic and acidic residues" evidence="11">
    <location>
        <begin position="1"/>
        <end position="10"/>
    </location>
</feature>
<keyword evidence="14" id="KW-1185">Reference proteome</keyword>
<evidence type="ECO:0000256" key="6">
    <source>
        <dbReference type="ARBA" id="ARBA00022984"/>
    </source>
</evidence>
<dbReference type="SUPFAM" id="SSF51445">
    <property type="entry name" value="(Trans)glycosidases"/>
    <property type="match status" value="1"/>
</dbReference>
<keyword evidence="2 10" id="KW-0963">Cytoplasm</keyword>
<dbReference type="InterPro" id="IPR036962">
    <property type="entry name" value="Glyco_hydro_3_N_sf"/>
</dbReference>
<evidence type="ECO:0000256" key="1">
    <source>
        <dbReference type="ARBA" id="ARBA00001231"/>
    </source>
</evidence>
<dbReference type="GO" id="GO:0009252">
    <property type="term" value="P:peptidoglycan biosynthetic process"/>
    <property type="evidence" value="ECO:0007669"/>
    <property type="project" value="UniProtKB-KW"/>
</dbReference>
<evidence type="ECO:0000256" key="4">
    <source>
        <dbReference type="ARBA" id="ARBA00022801"/>
    </source>
</evidence>
<keyword evidence="8 10" id="KW-0131">Cell cycle</keyword>
<evidence type="ECO:0000256" key="2">
    <source>
        <dbReference type="ARBA" id="ARBA00022490"/>
    </source>
</evidence>
<organism evidence="13 14">
    <name type="scientific">Aquabacterium commune</name>
    <dbReference type="NCBI Taxonomy" id="70586"/>
    <lineage>
        <taxon>Bacteria</taxon>
        <taxon>Pseudomonadati</taxon>
        <taxon>Pseudomonadota</taxon>
        <taxon>Betaproteobacteria</taxon>
        <taxon>Burkholderiales</taxon>
        <taxon>Aquabacterium</taxon>
    </lineage>
</organism>
<evidence type="ECO:0000256" key="5">
    <source>
        <dbReference type="ARBA" id="ARBA00022960"/>
    </source>
</evidence>
<comment type="subcellular location">
    <subcellularLocation>
        <location evidence="10">Cytoplasm</location>
    </subcellularLocation>
</comment>
<dbReference type="PANTHER" id="PTHR30480:SF13">
    <property type="entry name" value="BETA-HEXOSAMINIDASE"/>
    <property type="match status" value="1"/>
</dbReference>
<name>A0A4R6REJ4_9BURK</name>
<dbReference type="InterPro" id="IPR017853">
    <property type="entry name" value="GH"/>
</dbReference>
<evidence type="ECO:0000256" key="7">
    <source>
        <dbReference type="ARBA" id="ARBA00023295"/>
    </source>
</evidence>
<evidence type="ECO:0000256" key="9">
    <source>
        <dbReference type="ARBA" id="ARBA00023316"/>
    </source>
</evidence>
<dbReference type="GO" id="GO:0051301">
    <property type="term" value="P:cell division"/>
    <property type="evidence" value="ECO:0007669"/>
    <property type="project" value="UniProtKB-KW"/>
</dbReference>
<feature type="binding site" evidence="10">
    <location>
        <position position="110"/>
    </location>
    <ligand>
        <name>substrate</name>
    </ligand>
</feature>
<dbReference type="InterPro" id="IPR022956">
    <property type="entry name" value="Beta_hexosaminidase_bac"/>
</dbReference>
<evidence type="ECO:0000256" key="11">
    <source>
        <dbReference type="SAM" id="MobiDB-lite"/>
    </source>
</evidence>